<feature type="compositionally biased region" description="Basic and acidic residues" evidence="1">
    <location>
        <begin position="79"/>
        <end position="97"/>
    </location>
</feature>
<accession>A0AA40FIT9</accession>
<keyword evidence="3" id="KW-1185">Reference proteome</keyword>
<evidence type="ECO:0000313" key="3">
    <source>
        <dbReference type="Proteomes" id="UP001177670"/>
    </source>
</evidence>
<feature type="region of interest" description="Disordered" evidence="1">
    <location>
        <begin position="76"/>
        <end position="197"/>
    </location>
</feature>
<reference evidence="2" key="1">
    <citation type="submission" date="2021-10" db="EMBL/GenBank/DDBJ databases">
        <title>Melipona bicolor Genome sequencing and assembly.</title>
        <authorList>
            <person name="Araujo N.S."/>
            <person name="Arias M.C."/>
        </authorList>
    </citation>
    <scope>NUCLEOTIDE SEQUENCE</scope>
    <source>
        <strain evidence="2">USP_2M_L1-L4_2017</strain>
        <tissue evidence="2">Whole body</tissue>
    </source>
</reference>
<feature type="compositionally biased region" description="Polar residues" evidence="1">
    <location>
        <begin position="120"/>
        <end position="134"/>
    </location>
</feature>
<dbReference type="Proteomes" id="UP001177670">
    <property type="component" value="Unassembled WGS sequence"/>
</dbReference>
<evidence type="ECO:0000256" key="1">
    <source>
        <dbReference type="SAM" id="MobiDB-lite"/>
    </source>
</evidence>
<dbReference type="EMBL" id="JAHYIQ010000035">
    <property type="protein sequence ID" value="KAK1119659.1"/>
    <property type="molecule type" value="Genomic_DNA"/>
</dbReference>
<dbReference type="AlphaFoldDB" id="A0AA40FIT9"/>
<gene>
    <name evidence="2" type="ORF">K0M31_013078</name>
</gene>
<feature type="compositionally biased region" description="Basic and acidic residues" evidence="1">
    <location>
        <begin position="156"/>
        <end position="171"/>
    </location>
</feature>
<evidence type="ECO:0000313" key="2">
    <source>
        <dbReference type="EMBL" id="KAK1119659.1"/>
    </source>
</evidence>
<proteinExistence type="predicted"/>
<protein>
    <submittedName>
        <fullName evidence="2">Uncharacterized protein</fullName>
    </submittedName>
</protein>
<name>A0AA40FIT9_9HYME</name>
<comment type="caution">
    <text evidence="2">The sequence shown here is derived from an EMBL/GenBank/DDBJ whole genome shotgun (WGS) entry which is preliminary data.</text>
</comment>
<organism evidence="2 3">
    <name type="scientific">Melipona bicolor</name>
    <dbReference type="NCBI Taxonomy" id="60889"/>
    <lineage>
        <taxon>Eukaryota</taxon>
        <taxon>Metazoa</taxon>
        <taxon>Ecdysozoa</taxon>
        <taxon>Arthropoda</taxon>
        <taxon>Hexapoda</taxon>
        <taxon>Insecta</taxon>
        <taxon>Pterygota</taxon>
        <taxon>Neoptera</taxon>
        <taxon>Endopterygota</taxon>
        <taxon>Hymenoptera</taxon>
        <taxon>Apocrita</taxon>
        <taxon>Aculeata</taxon>
        <taxon>Apoidea</taxon>
        <taxon>Anthophila</taxon>
        <taxon>Apidae</taxon>
        <taxon>Melipona</taxon>
    </lineage>
</organism>
<sequence>MPKLGETFASLHVCQVDCPLSNLETLKRFEVTLIYFTSSENKCDVSHSPPFETFMRYLPLDTFVLSRSRGSYSFHQRRIARETRTERAPSQRQRVGEQRATPGTEVSSSRSPWRSGGSGINSPKPSRTGLNPNYEQPWRNSGERDPRFNFIPGNELRGRTDEYEQVDKGRDDGDDDDERRDRRTRKKIPKKDLLADG</sequence>